<comment type="caution">
    <text evidence="7">The sequence shown here is derived from an EMBL/GenBank/DDBJ whole genome shotgun (WGS) entry which is preliminary data.</text>
</comment>
<dbReference type="InterPro" id="IPR012337">
    <property type="entry name" value="RNaseH-like_sf"/>
</dbReference>
<dbReference type="OrthoDB" id="2436883at2759"/>
<proteinExistence type="predicted"/>
<dbReference type="GO" id="GO:0005634">
    <property type="term" value="C:nucleus"/>
    <property type="evidence" value="ECO:0007669"/>
    <property type="project" value="UniProtKB-SubCell"/>
</dbReference>
<feature type="region of interest" description="Disordered" evidence="6">
    <location>
        <begin position="618"/>
        <end position="648"/>
    </location>
</feature>
<evidence type="ECO:0000256" key="1">
    <source>
        <dbReference type="ARBA" id="ARBA00004123"/>
    </source>
</evidence>
<name>A0A8H3LI60_9GLOM</name>
<dbReference type="PANTHER" id="PTHR46481:SF10">
    <property type="entry name" value="ZINC FINGER BED DOMAIN-CONTAINING PROTEIN 39"/>
    <property type="match status" value="1"/>
</dbReference>
<protein>
    <submittedName>
        <fullName evidence="7">Ribonuclease H-like domain-containing protein</fullName>
    </submittedName>
</protein>
<keyword evidence="5" id="KW-0539">Nucleus</keyword>
<gene>
    <name evidence="7" type="ORF">RCL2_001408000</name>
</gene>
<dbReference type="PANTHER" id="PTHR46481">
    <property type="entry name" value="ZINC FINGER BED DOMAIN-CONTAINING PROTEIN 4"/>
    <property type="match status" value="1"/>
</dbReference>
<evidence type="ECO:0000256" key="6">
    <source>
        <dbReference type="SAM" id="MobiDB-lite"/>
    </source>
</evidence>
<dbReference type="InterPro" id="IPR052035">
    <property type="entry name" value="ZnF_BED_domain_contain"/>
</dbReference>
<evidence type="ECO:0000256" key="2">
    <source>
        <dbReference type="ARBA" id="ARBA00022723"/>
    </source>
</evidence>
<keyword evidence="4" id="KW-0862">Zinc</keyword>
<comment type="subcellular location">
    <subcellularLocation>
        <location evidence="1">Nucleus</location>
    </subcellularLocation>
</comment>
<keyword evidence="3" id="KW-0863">Zinc-finger</keyword>
<dbReference type="EMBL" id="BLAL01000162">
    <property type="protein sequence ID" value="GES87056.1"/>
    <property type="molecule type" value="Genomic_DNA"/>
</dbReference>
<dbReference type="Proteomes" id="UP000615446">
    <property type="component" value="Unassembled WGS sequence"/>
</dbReference>
<dbReference type="GO" id="GO:0008270">
    <property type="term" value="F:zinc ion binding"/>
    <property type="evidence" value="ECO:0007669"/>
    <property type="project" value="UniProtKB-KW"/>
</dbReference>
<evidence type="ECO:0000313" key="7">
    <source>
        <dbReference type="EMBL" id="GES87056.1"/>
    </source>
</evidence>
<sequence length="648" mass="75619">MSTKRKNKPKNHRLTQYIKVLSKQNSWNNYAVCLACSENLEENELSKLTFTNKKPQVKNHLKNCEYFKKKIGSQEEVGAIINLTDNENEEIEKNKHLRADSDSGKIGREKVLRYLESMQSNLNTVFFKTIEGEISSTRSFVSTSTSITSSSKRHLHLVKTGDNVLENILVQTPTKKEQPIFERLLLKVTASDISSERERMIEIIPKIEGLIKDARDDLDAKVIAIISDSAAAYAEAQYRLRLEYPHIVFLLCFAHQCQLAICDIFKESPSLKNASFKAITIAAYFKSGNNSYFIDKLRDIQKELYKKYYSIMVPCETRWNSHYYCFKSLVRSKQALRNLAIQHERPQSAPAEASTSTSNNTNEIYLNKDICKILLDNNWWDTIEALQEILLPYCVVLNKLQSDKARLFELLHALGYFIQFWNQYSNVELRGKMIERLEKRWYQWEQPLLLLSFMLHPKYRLAYFNSGIENLTFITLGRYLTYYYKAWFQKRPTRLLLDFEDYCQKIEPFNDETFNQFGDDVFKFWKYVEGNYKELASIALRIFGICVNAASNDKVLSISKLYASINFSFRKKELQKNKIEFLDLNAKPVNDNLQQNPANDDDDFDEIIRDEDNIITSEQEKALRDNPGNLRSDLLTEYQHPAVDTRAK</sequence>
<evidence type="ECO:0000256" key="4">
    <source>
        <dbReference type="ARBA" id="ARBA00022833"/>
    </source>
</evidence>
<evidence type="ECO:0000313" key="8">
    <source>
        <dbReference type="Proteomes" id="UP000615446"/>
    </source>
</evidence>
<keyword evidence="2" id="KW-0479">Metal-binding</keyword>
<dbReference type="SUPFAM" id="SSF53098">
    <property type="entry name" value="Ribonuclease H-like"/>
    <property type="match status" value="1"/>
</dbReference>
<evidence type="ECO:0000256" key="3">
    <source>
        <dbReference type="ARBA" id="ARBA00022771"/>
    </source>
</evidence>
<accession>A0A8H3LI60</accession>
<organism evidence="7 8">
    <name type="scientific">Rhizophagus clarus</name>
    <dbReference type="NCBI Taxonomy" id="94130"/>
    <lineage>
        <taxon>Eukaryota</taxon>
        <taxon>Fungi</taxon>
        <taxon>Fungi incertae sedis</taxon>
        <taxon>Mucoromycota</taxon>
        <taxon>Glomeromycotina</taxon>
        <taxon>Glomeromycetes</taxon>
        <taxon>Glomerales</taxon>
        <taxon>Glomeraceae</taxon>
        <taxon>Rhizophagus</taxon>
    </lineage>
</organism>
<reference evidence="7" key="1">
    <citation type="submission" date="2019-10" db="EMBL/GenBank/DDBJ databases">
        <title>Conservation and host-specific expression of non-tandemly repeated heterogenous ribosome RNA gene in arbuscular mycorrhizal fungi.</title>
        <authorList>
            <person name="Maeda T."/>
            <person name="Kobayashi Y."/>
            <person name="Nakagawa T."/>
            <person name="Ezawa T."/>
            <person name="Yamaguchi K."/>
            <person name="Bino T."/>
            <person name="Nishimoto Y."/>
            <person name="Shigenobu S."/>
            <person name="Kawaguchi M."/>
        </authorList>
    </citation>
    <scope>NUCLEOTIDE SEQUENCE</scope>
    <source>
        <strain evidence="7">HR1</strain>
    </source>
</reference>
<dbReference type="AlphaFoldDB" id="A0A8H3LI60"/>
<evidence type="ECO:0000256" key="5">
    <source>
        <dbReference type="ARBA" id="ARBA00023242"/>
    </source>
</evidence>